<evidence type="ECO:0000313" key="5">
    <source>
        <dbReference type="Proteomes" id="UP001301958"/>
    </source>
</evidence>
<dbReference type="PANTHER" id="PTHR37534:SF7">
    <property type="entry name" value="TRANSCRIPTIONAL ACTIVATOR PROTEIN UGA3"/>
    <property type="match status" value="1"/>
</dbReference>
<dbReference type="AlphaFoldDB" id="A0AAN7BN74"/>
<organism evidence="4 5">
    <name type="scientific">Podospora fimiseda</name>
    <dbReference type="NCBI Taxonomy" id="252190"/>
    <lineage>
        <taxon>Eukaryota</taxon>
        <taxon>Fungi</taxon>
        <taxon>Dikarya</taxon>
        <taxon>Ascomycota</taxon>
        <taxon>Pezizomycotina</taxon>
        <taxon>Sordariomycetes</taxon>
        <taxon>Sordariomycetidae</taxon>
        <taxon>Sordariales</taxon>
        <taxon>Podosporaceae</taxon>
        <taxon>Podospora</taxon>
    </lineage>
</organism>
<evidence type="ECO:0000259" key="3">
    <source>
        <dbReference type="PROSITE" id="PS50048"/>
    </source>
</evidence>
<dbReference type="InterPro" id="IPR001138">
    <property type="entry name" value="Zn2Cys6_DnaBD"/>
</dbReference>
<evidence type="ECO:0000256" key="1">
    <source>
        <dbReference type="ARBA" id="ARBA00023242"/>
    </source>
</evidence>
<dbReference type="GO" id="GO:0008270">
    <property type="term" value="F:zinc ion binding"/>
    <property type="evidence" value="ECO:0007669"/>
    <property type="project" value="InterPro"/>
</dbReference>
<dbReference type="GO" id="GO:0000976">
    <property type="term" value="F:transcription cis-regulatory region binding"/>
    <property type="evidence" value="ECO:0007669"/>
    <property type="project" value="TreeGrafter"/>
</dbReference>
<sequence length="253" mass="28393">MASPVNARPKRRSSTGCQTCRKRHVKCDEKRPTCLDCSRLGLECEYTAPLTKEQKKPPRNLPPRPLARAPDKAPEIVDNILDCGQLIPTPAATWPSLDPVYDPCLFELPVNADFGLVPDLFAPSASFFETMPIDPFMPISPTVDMQLDPDGLLACLPILAPPTSAEREALDYYRKERFFGFGNKSPNYSTHSILWETARTSPAILHLLFAASQTEIGWRNGSQTHMLKVAERNYHLDAKNSRNMSQVVRLTLW</sequence>
<dbReference type="Pfam" id="PF00172">
    <property type="entry name" value="Zn_clus"/>
    <property type="match status" value="1"/>
</dbReference>
<proteinExistence type="predicted"/>
<keyword evidence="1" id="KW-0539">Nucleus</keyword>
<protein>
    <recommendedName>
        <fullName evidence="3">Zn(2)-C6 fungal-type domain-containing protein</fullName>
    </recommendedName>
</protein>
<accession>A0AAN7BN74</accession>
<dbReference type="GO" id="GO:0000981">
    <property type="term" value="F:DNA-binding transcription factor activity, RNA polymerase II-specific"/>
    <property type="evidence" value="ECO:0007669"/>
    <property type="project" value="InterPro"/>
</dbReference>
<evidence type="ECO:0000313" key="4">
    <source>
        <dbReference type="EMBL" id="KAK4226390.1"/>
    </source>
</evidence>
<reference evidence="4" key="1">
    <citation type="journal article" date="2023" name="Mol. Phylogenet. Evol.">
        <title>Genome-scale phylogeny and comparative genomics of the fungal order Sordariales.</title>
        <authorList>
            <person name="Hensen N."/>
            <person name="Bonometti L."/>
            <person name="Westerberg I."/>
            <person name="Brannstrom I.O."/>
            <person name="Guillou S."/>
            <person name="Cros-Aarteil S."/>
            <person name="Calhoun S."/>
            <person name="Haridas S."/>
            <person name="Kuo A."/>
            <person name="Mondo S."/>
            <person name="Pangilinan J."/>
            <person name="Riley R."/>
            <person name="LaButti K."/>
            <person name="Andreopoulos B."/>
            <person name="Lipzen A."/>
            <person name="Chen C."/>
            <person name="Yan M."/>
            <person name="Daum C."/>
            <person name="Ng V."/>
            <person name="Clum A."/>
            <person name="Steindorff A."/>
            <person name="Ohm R.A."/>
            <person name="Martin F."/>
            <person name="Silar P."/>
            <person name="Natvig D.O."/>
            <person name="Lalanne C."/>
            <person name="Gautier V."/>
            <person name="Ament-Velasquez S.L."/>
            <person name="Kruys A."/>
            <person name="Hutchinson M.I."/>
            <person name="Powell A.J."/>
            <person name="Barry K."/>
            <person name="Miller A.N."/>
            <person name="Grigoriev I.V."/>
            <person name="Debuchy R."/>
            <person name="Gladieux P."/>
            <person name="Hiltunen Thoren M."/>
            <person name="Johannesson H."/>
        </authorList>
    </citation>
    <scope>NUCLEOTIDE SEQUENCE</scope>
    <source>
        <strain evidence="4">CBS 990.96</strain>
    </source>
</reference>
<dbReference type="EMBL" id="MU865348">
    <property type="protein sequence ID" value="KAK4226390.1"/>
    <property type="molecule type" value="Genomic_DNA"/>
</dbReference>
<gene>
    <name evidence="4" type="ORF">QBC38DRAFT_480562</name>
</gene>
<comment type="caution">
    <text evidence="4">The sequence shown here is derived from an EMBL/GenBank/DDBJ whole genome shotgun (WGS) entry which is preliminary data.</text>
</comment>
<dbReference type="SMART" id="SM00066">
    <property type="entry name" value="GAL4"/>
    <property type="match status" value="1"/>
</dbReference>
<name>A0AAN7BN74_9PEZI</name>
<dbReference type="InterPro" id="IPR036864">
    <property type="entry name" value="Zn2-C6_fun-type_DNA-bd_sf"/>
</dbReference>
<evidence type="ECO:0000256" key="2">
    <source>
        <dbReference type="SAM" id="MobiDB-lite"/>
    </source>
</evidence>
<dbReference type="GO" id="GO:0045944">
    <property type="term" value="P:positive regulation of transcription by RNA polymerase II"/>
    <property type="evidence" value="ECO:0007669"/>
    <property type="project" value="TreeGrafter"/>
</dbReference>
<keyword evidence="5" id="KW-1185">Reference proteome</keyword>
<dbReference type="CDD" id="cd00067">
    <property type="entry name" value="GAL4"/>
    <property type="match status" value="1"/>
</dbReference>
<dbReference type="PROSITE" id="PS00463">
    <property type="entry name" value="ZN2_CY6_FUNGAL_1"/>
    <property type="match status" value="1"/>
</dbReference>
<dbReference type="SUPFAM" id="SSF57701">
    <property type="entry name" value="Zn2/Cys6 DNA-binding domain"/>
    <property type="match status" value="1"/>
</dbReference>
<feature type="domain" description="Zn(2)-C6 fungal-type" evidence="3">
    <location>
        <begin position="16"/>
        <end position="46"/>
    </location>
</feature>
<dbReference type="PROSITE" id="PS50048">
    <property type="entry name" value="ZN2_CY6_FUNGAL_2"/>
    <property type="match status" value="1"/>
</dbReference>
<dbReference type="PANTHER" id="PTHR37534">
    <property type="entry name" value="TRANSCRIPTIONAL ACTIVATOR PROTEIN UGA3"/>
    <property type="match status" value="1"/>
</dbReference>
<dbReference type="GO" id="GO:0005634">
    <property type="term" value="C:nucleus"/>
    <property type="evidence" value="ECO:0007669"/>
    <property type="project" value="TreeGrafter"/>
</dbReference>
<dbReference type="Gene3D" id="4.10.240.10">
    <property type="entry name" value="Zn(2)-C6 fungal-type DNA-binding domain"/>
    <property type="match status" value="1"/>
</dbReference>
<dbReference type="Proteomes" id="UP001301958">
    <property type="component" value="Unassembled WGS sequence"/>
</dbReference>
<reference evidence="4" key="2">
    <citation type="submission" date="2023-05" db="EMBL/GenBank/DDBJ databases">
        <authorList>
            <consortium name="Lawrence Berkeley National Laboratory"/>
            <person name="Steindorff A."/>
            <person name="Hensen N."/>
            <person name="Bonometti L."/>
            <person name="Westerberg I."/>
            <person name="Brannstrom I.O."/>
            <person name="Guillou S."/>
            <person name="Cros-Aarteil S."/>
            <person name="Calhoun S."/>
            <person name="Haridas S."/>
            <person name="Kuo A."/>
            <person name="Mondo S."/>
            <person name="Pangilinan J."/>
            <person name="Riley R."/>
            <person name="Labutti K."/>
            <person name="Andreopoulos B."/>
            <person name="Lipzen A."/>
            <person name="Chen C."/>
            <person name="Yanf M."/>
            <person name="Daum C."/>
            <person name="Ng V."/>
            <person name="Clum A."/>
            <person name="Ohm R."/>
            <person name="Martin F."/>
            <person name="Silar P."/>
            <person name="Natvig D."/>
            <person name="Lalanne C."/>
            <person name="Gautier V."/>
            <person name="Ament-Velasquez S.L."/>
            <person name="Kruys A."/>
            <person name="Hutchinson M.I."/>
            <person name="Powell A.J."/>
            <person name="Barry K."/>
            <person name="Miller A.N."/>
            <person name="Grigoriev I.V."/>
            <person name="Debuchy R."/>
            <person name="Gladieux P."/>
            <person name="Thoren M.H."/>
            <person name="Johannesson H."/>
        </authorList>
    </citation>
    <scope>NUCLEOTIDE SEQUENCE</scope>
    <source>
        <strain evidence="4">CBS 990.96</strain>
    </source>
</reference>
<feature type="region of interest" description="Disordered" evidence="2">
    <location>
        <begin position="51"/>
        <end position="70"/>
    </location>
</feature>